<dbReference type="Proteomes" id="UP000192638">
    <property type="component" value="Unassembled WGS sequence"/>
</dbReference>
<reference evidence="3 5" key="1">
    <citation type="submission" date="2017-03" db="EMBL/GenBank/DDBJ databases">
        <title>Phylogenomics and comparative genomics of Lactobacillus salivarius, a mammalian gut commensal.</title>
        <authorList>
            <person name="Harris H.M."/>
        </authorList>
    </citation>
    <scope>NUCLEOTIDE SEQUENCE [LARGE SCALE GENOMIC DNA]</scope>
    <source>
        <strain evidence="3 5">LMG 14477</strain>
    </source>
</reference>
<evidence type="ECO:0000256" key="1">
    <source>
        <dbReference type="SAM" id="Phobius"/>
    </source>
</evidence>
<dbReference type="EMBL" id="NBEB01000037">
    <property type="protein sequence ID" value="OQQ84990.1"/>
    <property type="molecule type" value="Genomic_DNA"/>
</dbReference>
<protein>
    <submittedName>
        <fullName evidence="3">Uncharacterized protein</fullName>
    </submittedName>
</protein>
<name>A0A1V9R2B2_9LACO</name>
<dbReference type="AlphaFoldDB" id="A0A1V9R2B2"/>
<sequence>MKKYIKDKLYAHRVRVKKLWAVCLILIGINNVIVGIGKYFKTDSNQKENIL</sequence>
<evidence type="ECO:0000313" key="5">
    <source>
        <dbReference type="Proteomes" id="UP000192638"/>
    </source>
</evidence>
<reference evidence="2" key="4">
    <citation type="submission" date="2021-09" db="EMBL/GenBank/DDBJ databases">
        <authorList>
            <person name="Gilroy R."/>
        </authorList>
    </citation>
    <scope>NUCLEOTIDE SEQUENCE</scope>
    <source>
        <strain evidence="2">CHK189-29639</strain>
    </source>
</reference>
<accession>A0A1V9R2B2</accession>
<keyword evidence="1" id="KW-0812">Transmembrane</keyword>
<reference evidence="2" key="3">
    <citation type="journal article" date="2021" name="PeerJ">
        <title>Extensive microbial diversity within the chicken gut microbiome revealed by metagenomics and culture.</title>
        <authorList>
            <person name="Gilroy R."/>
            <person name="Ravi A."/>
            <person name="Getino M."/>
            <person name="Pursley I."/>
            <person name="Horton D.L."/>
            <person name="Alikhan N.F."/>
            <person name="Baker D."/>
            <person name="Gharbi K."/>
            <person name="Hall N."/>
            <person name="Watson M."/>
            <person name="Adriaenssens E.M."/>
            <person name="Foster-Nyarko E."/>
            <person name="Jarju S."/>
            <person name="Secka A."/>
            <person name="Antonio M."/>
            <person name="Oren A."/>
            <person name="Chaudhuri R.R."/>
            <person name="La Ragione R."/>
            <person name="Hildebrand F."/>
            <person name="Pallen M.J."/>
        </authorList>
    </citation>
    <scope>NUCLEOTIDE SEQUENCE</scope>
    <source>
        <strain evidence="2">CHK189-29639</strain>
    </source>
</reference>
<evidence type="ECO:0000313" key="2">
    <source>
        <dbReference type="EMBL" id="HJG15690.1"/>
    </source>
</evidence>
<comment type="caution">
    <text evidence="3">The sequence shown here is derived from an EMBL/GenBank/DDBJ whole genome shotgun (WGS) entry which is preliminary data.</text>
</comment>
<dbReference type="RefSeq" id="WP_081530373.1">
    <property type="nucleotide sequence ID" value="NZ_CANCWC010000002.1"/>
</dbReference>
<dbReference type="Proteomes" id="UP000245607">
    <property type="component" value="Unassembled WGS sequence"/>
</dbReference>
<proteinExistence type="predicted"/>
<keyword evidence="1" id="KW-0472">Membrane</keyword>
<evidence type="ECO:0000313" key="4">
    <source>
        <dbReference type="EMBL" id="PWG52927.1"/>
    </source>
</evidence>
<dbReference type="EMBL" id="DYVK01000058">
    <property type="protein sequence ID" value="HJG15690.1"/>
    <property type="molecule type" value="Genomic_DNA"/>
</dbReference>
<evidence type="ECO:0000313" key="3">
    <source>
        <dbReference type="EMBL" id="OQQ84990.1"/>
    </source>
</evidence>
<evidence type="ECO:0000313" key="6">
    <source>
        <dbReference type="Proteomes" id="UP000245607"/>
    </source>
</evidence>
<gene>
    <name evidence="3" type="ORF">B6U60_03265</name>
    <name evidence="4" type="ORF">DB362_03135</name>
    <name evidence="2" type="ORF">K8V06_06080</name>
</gene>
<keyword evidence="1" id="KW-1133">Transmembrane helix</keyword>
<feature type="transmembrane region" description="Helical" evidence="1">
    <location>
        <begin position="20"/>
        <end position="40"/>
    </location>
</feature>
<organism evidence="3 5">
    <name type="scientific">Ligilactobacillus salivarius</name>
    <dbReference type="NCBI Taxonomy" id="1624"/>
    <lineage>
        <taxon>Bacteria</taxon>
        <taxon>Bacillati</taxon>
        <taxon>Bacillota</taxon>
        <taxon>Bacilli</taxon>
        <taxon>Lactobacillales</taxon>
        <taxon>Lactobacillaceae</taxon>
        <taxon>Ligilactobacillus</taxon>
    </lineage>
</organism>
<dbReference type="EMBL" id="QFAS01000005">
    <property type="protein sequence ID" value="PWG52927.1"/>
    <property type="molecule type" value="Genomic_DNA"/>
</dbReference>
<reference evidence="4 6" key="2">
    <citation type="submission" date="2018-05" db="EMBL/GenBank/DDBJ databases">
        <title>Lactobacillus salivarius genome sequencing and assembly.</title>
        <authorList>
            <person name="Audisio C."/>
            <person name="Albarracin L."/>
            <person name="Torres M.J."/>
            <person name="Hebert E.M."/>
            <person name="Saavedra L."/>
        </authorList>
    </citation>
    <scope>NUCLEOTIDE SEQUENCE [LARGE SCALE GENOMIC DNA]</scope>
    <source>
        <strain evidence="4 6">A3iob</strain>
    </source>
</reference>
<dbReference type="Proteomes" id="UP000759256">
    <property type="component" value="Unassembled WGS sequence"/>
</dbReference>